<dbReference type="PROSITE" id="PS00854">
    <property type="entry name" value="PROTEASOME_BETA_1"/>
    <property type="match status" value="1"/>
</dbReference>
<protein>
    <recommendedName>
        <fullName evidence="10">Proteasome subunit beta</fullName>
    </recommendedName>
</protein>
<dbReference type="GO" id="GO:0005634">
    <property type="term" value="C:nucleus"/>
    <property type="evidence" value="ECO:0007669"/>
    <property type="project" value="UniProtKB-SubCell"/>
</dbReference>
<evidence type="ECO:0000256" key="1">
    <source>
        <dbReference type="ARBA" id="ARBA00001198"/>
    </source>
</evidence>
<evidence type="ECO:0000256" key="8">
    <source>
        <dbReference type="ARBA" id="ARBA00023242"/>
    </source>
</evidence>
<keyword evidence="3" id="KW-0645">Protease</keyword>
<dbReference type="PRINTS" id="PR00141">
    <property type="entry name" value="PROTEASOME"/>
</dbReference>
<dbReference type="PANTHER" id="PTHR32194">
    <property type="entry name" value="METALLOPROTEASE TLDD"/>
    <property type="match status" value="1"/>
</dbReference>
<dbReference type="InterPro" id="IPR000243">
    <property type="entry name" value="Pept_T1A_subB"/>
</dbReference>
<sequence>MNRAIEQLTKVDASGLAARDDLEHANAQARMDNLSFSLAAGDNPASFTQKYTDVKSEKDALIKIAHGTTTLAFKFKGGVIVAVDSRATMGSVISSQTVKKVIEINPHLLGTIAGGAADCCFWERVLSMQCRLYELRNKKRISVAAASKMLVNLVLRYKGMGLSMGTMIIGYDKNGPGLFYVDSEGQRLENNLFSVGSGSTFAYGVLDAHYKYDMEPEEAIELARRAIYHATHRDAFSGGFVRMYWMKEDGWVTMPLEDVGELYYKYNPEIQLTNASESPITVTSV</sequence>
<keyword evidence="4" id="KW-0888">Threonine protease</keyword>
<keyword evidence="7" id="KW-0865">Zymogen</keyword>
<dbReference type="PROSITE" id="PS51476">
    <property type="entry name" value="PROTEASOME_BETA_2"/>
    <property type="match status" value="1"/>
</dbReference>
<evidence type="ECO:0000313" key="11">
    <source>
        <dbReference type="EMBL" id="KAJ2672068.1"/>
    </source>
</evidence>
<name>A0A9W8KWA7_9FUNG</name>
<dbReference type="Gene3D" id="3.60.20.10">
    <property type="entry name" value="Glutamine Phosphoribosylpyrophosphate, subunit 1, domain 1"/>
    <property type="match status" value="1"/>
</dbReference>
<evidence type="ECO:0000256" key="5">
    <source>
        <dbReference type="ARBA" id="ARBA00022801"/>
    </source>
</evidence>
<keyword evidence="6 10" id="KW-0647">Proteasome</keyword>
<evidence type="ECO:0000256" key="4">
    <source>
        <dbReference type="ARBA" id="ARBA00022698"/>
    </source>
</evidence>
<dbReference type="CDD" id="cd03761">
    <property type="entry name" value="proteasome_beta_type_5"/>
    <property type="match status" value="1"/>
</dbReference>
<feature type="active site" description="Nucleophile" evidence="9">
    <location>
        <position position="68"/>
    </location>
</feature>
<dbReference type="InterPro" id="IPR023333">
    <property type="entry name" value="Proteasome_suB-type"/>
</dbReference>
<comment type="catalytic activity">
    <reaction evidence="1">
        <text>Cleavage of peptide bonds with very broad specificity.</text>
        <dbReference type="EC" id="3.4.25.1"/>
    </reaction>
</comment>
<dbReference type="InterPro" id="IPR001353">
    <property type="entry name" value="Proteasome_sua/b"/>
</dbReference>
<dbReference type="Proteomes" id="UP001151518">
    <property type="component" value="Unassembled WGS sequence"/>
</dbReference>
<dbReference type="GO" id="GO:0019774">
    <property type="term" value="C:proteasome core complex, beta-subunit complex"/>
    <property type="evidence" value="ECO:0007669"/>
    <property type="project" value="UniProtKB-ARBA"/>
</dbReference>
<comment type="similarity">
    <text evidence="10">Belongs to the peptidase T1B family.</text>
</comment>
<dbReference type="InterPro" id="IPR029055">
    <property type="entry name" value="Ntn_hydrolases_N"/>
</dbReference>
<evidence type="ECO:0000313" key="12">
    <source>
        <dbReference type="Proteomes" id="UP001151518"/>
    </source>
</evidence>
<dbReference type="GO" id="GO:0004298">
    <property type="term" value="F:threonine-type endopeptidase activity"/>
    <property type="evidence" value="ECO:0007669"/>
    <property type="project" value="UniProtKB-KW"/>
</dbReference>
<proteinExistence type="inferred from homology"/>
<evidence type="ECO:0000256" key="7">
    <source>
        <dbReference type="ARBA" id="ARBA00023145"/>
    </source>
</evidence>
<evidence type="ECO:0000256" key="6">
    <source>
        <dbReference type="ARBA" id="ARBA00022942"/>
    </source>
</evidence>
<dbReference type="SUPFAM" id="SSF56235">
    <property type="entry name" value="N-terminal nucleophile aminohydrolases (Ntn hydrolases)"/>
    <property type="match status" value="1"/>
</dbReference>
<reference evidence="11" key="1">
    <citation type="submission" date="2022-07" db="EMBL/GenBank/DDBJ databases">
        <title>Phylogenomic reconstructions and comparative analyses of Kickxellomycotina fungi.</title>
        <authorList>
            <person name="Reynolds N.K."/>
            <person name="Stajich J.E."/>
            <person name="Barry K."/>
            <person name="Grigoriev I.V."/>
            <person name="Crous P."/>
            <person name="Smith M.E."/>
        </authorList>
    </citation>
    <scope>NUCLEOTIDE SEQUENCE</scope>
    <source>
        <strain evidence="11">NRRL 3115</strain>
    </source>
</reference>
<evidence type="ECO:0000256" key="9">
    <source>
        <dbReference type="PIRSR" id="PIRSR600243-1"/>
    </source>
</evidence>
<evidence type="ECO:0000256" key="2">
    <source>
        <dbReference type="ARBA" id="ARBA00022490"/>
    </source>
</evidence>
<dbReference type="GO" id="GO:0005737">
    <property type="term" value="C:cytoplasm"/>
    <property type="evidence" value="ECO:0007669"/>
    <property type="project" value="UniProtKB-SubCell"/>
</dbReference>
<keyword evidence="2 10" id="KW-0963">Cytoplasm</keyword>
<dbReference type="PANTHER" id="PTHR32194:SF3">
    <property type="entry name" value="PROTEASOME SUBUNIT BETA"/>
    <property type="match status" value="1"/>
</dbReference>
<evidence type="ECO:0000256" key="3">
    <source>
        <dbReference type="ARBA" id="ARBA00022670"/>
    </source>
</evidence>
<dbReference type="InterPro" id="IPR016050">
    <property type="entry name" value="Proteasome_bsu_CS"/>
</dbReference>
<dbReference type="Pfam" id="PF00227">
    <property type="entry name" value="Proteasome"/>
    <property type="match status" value="1"/>
</dbReference>
<comment type="subunit">
    <text evidence="10">Component of the proteasome complex.</text>
</comment>
<dbReference type="EMBL" id="JANBTW010000089">
    <property type="protein sequence ID" value="KAJ2672068.1"/>
    <property type="molecule type" value="Genomic_DNA"/>
</dbReference>
<organism evidence="11 12">
    <name type="scientific">Coemansia spiralis</name>
    <dbReference type="NCBI Taxonomy" id="417178"/>
    <lineage>
        <taxon>Eukaryota</taxon>
        <taxon>Fungi</taxon>
        <taxon>Fungi incertae sedis</taxon>
        <taxon>Zoopagomycota</taxon>
        <taxon>Kickxellomycotina</taxon>
        <taxon>Kickxellomycetes</taxon>
        <taxon>Kickxellales</taxon>
        <taxon>Kickxellaceae</taxon>
        <taxon>Coemansia</taxon>
    </lineage>
</organism>
<keyword evidence="8 10" id="KW-0539">Nucleus</keyword>
<comment type="caution">
    <text evidence="11">The sequence shown here is derived from an EMBL/GenBank/DDBJ whole genome shotgun (WGS) entry which is preliminary data.</text>
</comment>
<dbReference type="AlphaFoldDB" id="A0A9W8KWA7"/>
<dbReference type="FunFam" id="3.60.20.10:FF:000051">
    <property type="entry name" value="Proteasome subunit beta"/>
    <property type="match status" value="1"/>
</dbReference>
<gene>
    <name evidence="11" type="primary">PSMB5</name>
    <name evidence="11" type="ORF">GGI25_005262</name>
</gene>
<comment type="subcellular location">
    <subcellularLocation>
        <location evidence="10">Cytoplasm</location>
    </subcellularLocation>
    <subcellularLocation>
        <location evidence="10">Nucleus</location>
    </subcellularLocation>
</comment>
<comment type="function">
    <text evidence="10">Component of the proteasome, a multicatalytic proteinase complex which is characterized by its ability to cleave peptides with Arg, Phe, Tyr, Leu, and Glu adjacent to the leaving group at neutral or slightly basic pH. The proteasome has an ATP-dependent proteolytic activity.</text>
</comment>
<dbReference type="OrthoDB" id="37597at2759"/>
<keyword evidence="5 11" id="KW-0378">Hydrolase</keyword>
<evidence type="ECO:0000256" key="10">
    <source>
        <dbReference type="RuleBase" id="RU004203"/>
    </source>
</evidence>
<dbReference type="GO" id="GO:0051603">
    <property type="term" value="P:proteolysis involved in protein catabolic process"/>
    <property type="evidence" value="ECO:0007669"/>
    <property type="project" value="InterPro"/>
</dbReference>
<accession>A0A9W8KWA7</accession>